<accession>A0ABS6QMJ2</accession>
<evidence type="ECO:0000313" key="1">
    <source>
        <dbReference type="EMBL" id="MBV4519666.1"/>
    </source>
</evidence>
<sequence length="128" mass="14414">MYKLSGSDSVIRLIDGACIPFDDGNIEYQEYCAWLELGNTPEPQFSEAELAAMQLAKDAETENLWRATELVVISRQLEAIEEGEADESPPDLLPGTKKQWLKYRGQVSNWKDGADFFPALSHRPVRPV</sequence>
<gene>
    <name evidence="1" type="ORF">KVG88_06290</name>
</gene>
<organism evidence="1 2">
    <name type="scientific">Pseudomonas azerbaijanoccidentalis</name>
    <dbReference type="NCBI Taxonomy" id="2842347"/>
    <lineage>
        <taxon>Bacteria</taxon>
        <taxon>Pseudomonadati</taxon>
        <taxon>Pseudomonadota</taxon>
        <taxon>Gammaproteobacteria</taxon>
        <taxon>Pseudomonadales</taxon>
        <taxon>Pseudomonadaceae</taxon>
        <taxon>Pseudomonas</taxon>
    </lineage>
</organism>
<dbReference type="RefSeq" id="WP_217870738.1">
    <property type="nucleotide sequence ID" value="NZ_JAHSTU010000001.1"/>
</dbReference>
<name>A0ABS6QMJ2_9PSED</name>
<keyword evidence="2" id="KW-1185">Reference proteome</keyword>
<protein>
    <recommendedName>
        <fullName evidence="3">Phage tail protein</fullName>
    </recommendedName>
</protein>
<comment type="caution">
    <text evidence="1">The sequence shown here is derived from an EMBL/GenBank/DDBJ whole genome shotgun (WGS) entry which is preliminary data.</text>
</comment>
<dbReference type="EMBL" id="JAHSTU010000001">
    <property type="protein sequence ID" value="MBV4519666.1"/>
    <property type="molecule type" value="Genomic_DNA"/>
</dbReference>
<reference evidence="1" key="1">
    <citation type="submission" date="2021-06" db="EMBL/GenBank/DDBJ databases">
        <title>Updating the genus Pseudomonas: Description of 43 new species and partition of the Pseudomonas putida group.</title>
        <authorList>
            <person name="Girard L."/>
            <person name="Lood C."/>
            <person name="Vandamme P."/>
            <person name="Rokni-Zadeh H."/>
            <person name="Van Noort V."/>
            <person name="Hofte M."/>
            <person name="Lavigne R."/>
            <person name="De Mot R."/>
        </authorList>
    </citation>
    <scope>NUCLEOTIDE SEQUENCE</scope>
    <source>
        <strain evidence="1">SWRI74</strain>
    </source>
</reference>
<proteinExistence type="predicted"/>
<evidence type="ECO:0008006" key="3">
    <source>
        <dbReference type="Google" id="ProtNLM"/>
    </source>
</evidence>
<dbReference type="Proteomes" id="UP001049200">
    <property type="component" value="Unassembled WGS sequence"/>
</dbReference>
<evidence type="ECO:0000313" key="2">
    <source>
        <dbReference type="Proteomes" id="UP001049200"/>
    </source>
</evidence>